<keyword evidence="3" id="KW-0479">Metal-binding</keyword>
<evidence type="ECO:0000256" key="4">
    <source>
        <dbReference type="ARBA" id="ARBA00022741"/>
    </source>
</evidence>
<dbReference type="NCBIfam" id="TIGR01596">
    <property type="entry name" value="cas3_HD"/>
    <property type="match status" value="1"/>
</dbReference>
<evidence type="ECO:0000256" key="3">
    <source>
        <dbReference type="ARBA" id="ARBA00022723"/>
    </source>
</evidence>
<dbReference type="InterPro" id="IPR038257">
    <property type="entry name" value="CRISPR-assoc_Cas3_HD_sf"/>
</dbReference>
<evidence type="ECO:0000256" key="6">
    <source>
        <dbReference type="ARBA" id="ARBA00022806"/>
    </source>
</evidence>
<keyword evidence="5" id="KW-0378">Hydrolase</keyword>
<keyword evidence="8" id="KW-0051">Antiviral defense</keyword>
<dbReference type="Gene3D" id="3.40.50.300">
    <property type="entry name" value="P-loop containing nucleotide triphosphate hydrolases"/>
    <property type="match status" value="2"/>
</dbReference>
<dbReference type="Gene3D" id="1.10.3210.30">
    <property type="match status" value="1"/>
</dbReference>
<accession>A0A7H8N0V8</accession>
<comment type="similarity">
    <text evidence="2">In the central section; belongs to the CRISPR-associated helicase Cas3 family.</text>
</comment>
<dbReference type="AlphaFoldDB" id="A0A7H8N0V8"/>
<protein>
    <submittedName>
        <fullName evidence="12">CRISPR-associated endonuclease Cas3</fullName>
    </submittedName>
</protein>
<reference evidence="12 13" key="1">
    <citation type="submission" date="2020-06" db="EMBL/GenBank/DDBJ databases">
        <title>Genome mining for natural products.</title>
        <authorList>
            <person name="Zhang B."/>
            <person name="Shi J."/>
            <person name="Ge H."/>
        </authorList>
    </citation>
    <scope>NUCLEOTIDE SEQUENCE [LARGE SCALE GENOMIC DNA]</scope>
    <source>
        <strain evidence="12 13">NA06532</strain>
        <plasmid evidence="12 13">unnamed1</plasmid>
    </source>
</reference>
<dbReference type="InterPro" id="IPR054712">
    <property type="entry name" value="Cas3-like_dom"/>
</dbReference>
<dbReference type="InterPro" id="IPR006483">
    <property type="entry name" value="CRISPR-assoc_Cas3_HD"/>
</dbReference>
<evidence type="ECO:0000259" key="11">
    <source>
        <dbReference type="PROSITE" id="PS51643"/>
    </source>
</evidence>
<dbReference type="EMBL" id="CP054927">
    <property type="protein sequence ID" value="QKW48104.1"/>
    <property type="molecule type" value="Genomic_DNA"/>
</dbReference>
<dbReference type="GO" id="GO:0004386">
    <property type="term" value="F:helicase activity"/>
    <property type="evidence" value="ECO:0007669"/>
    <property type="project" value="UniProtKB-KW"/>
</dbReference>
<geneLocation type="plasmid" evidence="12 13">
    <name>unnamed1</name>
</geneLocation>
<feature type="domain" description="Helicase ATP-binding" evidence="9">
    <location>
        <begin position="217"/>
        <end position="406"/>
    </location>
</feature>
<dbReference type="GO" id="GO:0051607">
    <property type="term" value="P:defense response to virus"/>
    <property type="evidence" value="ECO:0007669"/>
    <property type="project" value="UniProtKB-KW"/>
</dbReference>
<gene>
    <name evidence="12" type="ORF">HUT09_36090</name>
</gene>
<proteinExistence type="inferred from homology"/>
<dbReference type="InterPro" id="IPR027417">
    <property type="entry name" value="P-loop_NTPase"/>
</dbReference>
<dbReference type="GO" id="GO:0005524">
    <property type="term" value="F:ATP binding"/>
    <property type="evidence" value="ECO:0007669"/>
    <property type="project" value="UniProtKB-KW"/>
</dbReference>
<keyword evidence="12" id="KW-0614">Plasmid</keyword>
<keyword evidence="4" id="KW-0547">Nucleotide-binding</keyword>
<evidence type="ECO:0000256" key="7">
    <source>
        <dbReference type="ARBA" id="ARBA00022840"/>
    </source>
</evidence>
<name>A0A7H8N0V8_STRMI</name>
<evidence type="ECO:0000259" key="9">
    <source>
        <dbReference type="PROSITE" id="PS51192"/>
    </source>
</evidence>
<evidence type="ECO:0000313" key="13">
    <source>
        <dbReference type="Proteomes" id="UP000509345"/>
    </source>
</evidence>
<feature type="domain" description="HD Cas3-type" evidence="11">
    <location>
        <begin position="1"/>
        <end position="162"/>
    </location>
</feature>
<keyword evidence="12" id="KW-0540">Nuclease</keyword>
<evidence type="ECO:0000256" key="1">
    <source>
        <dbReference type="ARBA" id="ARBA00006847"/>
    </source>
</evidence>
<dbReference type="CDD" id="cd17930">
    <property type="entry name" value="DEXHc_cas3"/>
    <property type="match status" value="1"/>
</dbReference>
<dbReference type="InterPro" id="IPR014001">
    <property type="entry name" value="Helicase_ATP-bd"/>
</dbReference>
<dbReference type="PROSITE" id="PS51194">
    <property type="entry name" value="HELICASE_CTER"/>
    <property type="match status" value="1"/>
</dbReference>
<dbReference type="Proteomes" id="UP000509345">
    <property type="component" value="Plasmid unnamed1"/>
</dbReference>
<dbReference type="PROSITE" id="PS51643">
    <property type="entry name" value="HD_CAS3"/>
    <property type="match status" value="1"/>
</dbReference>
<dbReference type="GO" id="GO:0016787">
    <property type="term" value="F:hydrolase activity"/>
    <property type="evidence" value="ECO:0007669"/>
    <property type="project" value="UniProtKB-KW"/>
</dbReference>
<evidence type="ECO:0000256" key="5">
    <source>
        <dbReference type="ARBA" id="ARBA00022801"/>
    </source>
</evidence>
<keyword evidence="7" id="KW-0067">ATP-binding</keyword>
<organism evidence="12 13">
    <name type="scientific">Streptomyces microflavus</name>
    <name type="common">Streptomyces lipmanii</name>
    <dbReference type="NCBI Taxonomy" id="1919"/>
    <lineage>
        <taxon>Bacteria</taxon>
        <taxon>Bacillati</taxon>
        <taxon>Actinomycetota</taxon>
        <taxon>Actinomycetes</taxon>
        <taxon>Kitasatosporales</taxon>
        <taxon>Streptomycetaceae</taxon>
        <taxon>Streptomyces</taxon>
    </lineage>
</organism>
<keyword evidence="12" id="KW-0255">Endonuclease</keyword>
<feature type="domain" description="Helicase C-terminal" evidence="10">
    <location>
        <begin position="433"/>
        <end position="594"/>
    </location>
</feature>
<comment type="similarity">
    <text evidence="1">In the N-terminal section; belongs to the CRISPR-associated nuclease Cas3-HD family.</text>
</comment>
<sequence>MRGSAALARAFAERFGAGDVAEYLALVHDVGKGCCAWQDRLIFHAEPTGKPVGIPHKEAGTVLAARTVGRQLAAVVQGHHGGLPDQDKIKDVLAELRGTGVDADRAREATEAVARVVPEILREGRIAPPAWLAGLGSQQRQALALDVFTRMVFSCVVDADYLDTEAHFAGKEPRTAARADMGMLLKRFEERRLRLLARRTASPVDELRERVYAQALAAAAGAPGMYVLHVPTGGAKTIAAGGFALRHAVEHGLGRVVFAVPYISITQQNAEVYRELLDPAPDSGEQPVVLEHHSSVELDEEDGAGAWARMAAENWDAPVVVTTTVQLFQSLFARKPSVMRKLHRLAGSVIVLDEVQALFDRLLIPILSVLRDLVEHFGASVVLTSATQPSFWSLGQLDGLPRHSVIEDVTGLFEELRRVEYGWRLGPDVTWESIAQEIASEGGEQVLTIVNTTRDSGRLHRLLSGAEGEARVRAPVWHLSTRMTAEHRREVIKHVRGELAAGRPVHVVSTSLIEAGVDVDFPRVYRAWAPAEALQQAAGRCNRDGRLDRGRVVVFRPVDGGVPKDLAYTAALEATAEFFGPGDASVPDDLEALEWYYEKRWALQGVDGRSMGEGIQQLRRVWDFPAVAEAFQMIDNKYAQSVVVIRAEKTDEERDAIESDIALLRSFYPVGPEPLRRLQPHMATLPRHEVAEAMRAGLAEPVIGDLVVWRGYYDPVRGLDTDDPEDRGGYIL</sequence>
<dbReference type="PROSITE" id="PS51192">
    <property type="entry name" value="HELICASE_ATP_BIND_1"/>
    <property type="match status" value="1"/>
</dbReference>
<dbReference type="Pfam" id="PF18019">
    <property type="entry name" value="Cas3_HD"/>
    <property type="match status" value="1"/>
</dbReference>
<dbReference type="GO" id="GO:0004519">
    <property type="term" value="F:endonuclease activity"/>
    <property type="evidence" value="ECO:0007669"/>
    <property type="project" value="UniProtKB-KW"/>
</dbReference>
<keyword evidence="6" id="KW-0347">Helicase</keyword>
<evidence type="ECO:0000313" key="12">
    <source>
        <dbReference type="EMBL" id="QKW48104.1"/>
    </source>
</evidence>
<dbReference type="SUPFAM" id="SSF109604">
    <property type="entry name" value="HD-domain/PDEase-like"/>
    <property type="match status" value="1"/>
</dbReference>
<evidence type="ECO:0000259" key="10">
    <source>
        <dbReference type="PROSITE" id="PS51194"/>
    </source>
</evidence>
<dbReference type="GO" id="GO:0046872">
    <property type="term" value="F:metal ion binding"/>
    <property type="evidence" value="ECO:0007669"/>
    <property type="project" value="UniProtKB-KW"/>
</dbReference>
<dbReference type="Pfam" id="PF22590">
    <property type="entry name" value="Cas3-like_C_2"/>
    <property type="match status" value="1"/>
</dbReference>
<dbReference type="SUPFAM" id="SSF52540">
    <property type="entry name" value="P-loop containing nucleoside triphosphate hydrolases"/>
    <property type="match status" value="1"/>
</dbReference>
<dbReference type="CDD" id="cd09641">
    <property type="entry name" value="Cas3''_I"/>
    <property type="match status" value="1"/>
</dbReference>
<evidence type="ECO:0000256" key="2">
    <source>
        <dbReference type="ARBA" id="ARBA00009046"/>
    </source>
</evidence>
<evidence type="ECO:0000256" key="8">
    <source>
        <dbReference type="ARBA" id="ARBA00023118"/>
    </source>
</evidence>
<dbReference type="InterPro" id="IPR001650">
    <property type="entry name" value="Helicase_C-like"/>
</dbReference>